<accession>A0A556V1U7</accession>
<evidence type="ECO:0000256" key="1">
    <source>
        <dbReference type="SAM" id="MobiDB-lite"/>
    </source>
</evidence>
<dbReference type="SUPFAM" id="SSF50249">
    <property type="entry name" value="Nucleic acid-binding proteins"/>
    <property type="match status" value="1"/>
</dbReference>
<sequence>MANKTTLESELFGVLEQLRSSRTLRFRPVPPLRVAVLALDRYLADARATSDSYSYDVTVTDGKWRVKCFLAPSLSRWVQVNSVRCGSCAVLELLSLVYDETRFQQGCVCIEELRFGFSDPEILLSIKDLDAVRWWAHESVGSSVDAPLRHNKKHYLALWNNEDPHGAAWRPFSPAADTVIDGDLEAILASCKKSFPLLVRVLHRSRLRYYGKPGQNIDFPFQVADQTGVMSMVLWNELCLEWYQRLVVGSVLYLQDYTLKRSYQNRSRPQLGSLPLVVFRSTEICLNPRNPSAIITVIPPKKVQPQWSLPAVTYSFSTRGEIESMSSNQACDIIGLVTYVSRVERIKNKGNAVPEKFWTHRWVHAVDGTSESPFIMEIFASSQPEIFNRISPMSYFVCTHMRVCRETSSGSGPGPVSGSGFALHLTSSTETQLYTTGCHRNQPYVSDPKVKAFIQWAKSLKDSVVLRKTMVGGYYCYPPPPLTFTPNTTISGATEGLFMAVGDLRRELDSLQYREHRRVAVQGHIAAVKYHRWPPVVLDTTPQTEHQVEHDQVGVAIDCASTSSAGAQQQSETSSVWSQNDATQSPKRRRVDQHETLGDHQDFEGSDEWPDEDDWENLSTPTDLSETGSTADSQQSITHPVASWESSVWSLLKQELTNHVRCGFLDRESVPEKFRYDDRDVILHRINLSPAKWSPNHPSDSDSDTHMPINFTGYLTLTVLGLNQQAAIDCLFLPVFCDEDPRAAGTSSGLHDDTLMSCLSTGRVCDNFSPETLLSSASALEHERVVCLLDICLLGDNRVEIICAKVYRTTDIVAPV</sequence>
<dbReference type="Gene3D" id="2.40.50.140">
    <property type="entry name" value="Nucleic acid-binding proteins"/>
    <property type="match status" value="1"/>
</dbReference>
<feature type="region of interest" description="Disordered" evidence="1">
    <location>
        <begin position="561"/>
        <end position="638"/>
    </location>
</feature>
<dbReference type="PANTHER" id="PTHR14944">
    <property type="entry name" value="RPA-RELATED PROTEIN RADX"/>
    <property type="match status" value="1"/>
</dbReference>
<keyword evidence="3" id="KW-1185">Reference proteome</keyword>
<feature type="compositionally biased region" description="Acidic residues" evidence="1">
    <location>
        <begin position="604"/>
        <end position="616"/>
    </location>
</feature>
<dbReference type="GO" id="GO:0003697">
    <property type="term" value="F:single-stranded DNA binding"/>
    <property type="evidence" value="ECO:0007669"/>
    <property type="project" value="InterPro"/>
</dbReference>
<dbReference type="Pfam" id="PF17659">
    <property type="entry name" value="RADX"/>
    <property type="match status" value="1"/>
</dbReference>
<name>A0A556V1U7_BAGYA</name>
<dbReference type="PANTHER" id="PTHR14944:SF4">
    <property type="entry name" value="RPA1 RELATED SINGLE STRANDED DNA BINDING PROTEIN, X-LINKED"/>
    <property type="match status" value="1"/>
</dbReference>
<evidence type="ECO:0008006" key="4">
    <source>
        <dbReference type="Google" id="ProtNLM"/>
    </source>
</evidence>
<comment type="caution">
    <text evidence="2">The sequence shown here is derived from an EMBL/GenBank/DDBJ whole genome shotgun (WGS) entry which is preliminary data.</text>
</comment>
<feature type="compositionally biased region" description="Basic and acidic residues" evidence="1">
    <location>
        <begin position="592"/>
        <end position="603"/>
    </location>
</feature>
<dbReference type="InterPro" id="IPR040893">
    <property type="entry name" value="RADX"/>
</dbReference>
<feature type="compositionally biased region" description="Polar residues" evidence="1">
    <location>
        <begin position="617"/>
        <end position="638"/>
    </location>
</feature>
<evidence type="ECO:0000313" key="3">
    <source>
        <dbReference type="Proteomes" id="UP000319801"/>
    </source>
</evidence>
<gene>
    <name evidence="2" type="ORF">Baya_11835</name>
</gene>
<dbReference type="Proteomes" id="UP000319801">
    <property type="component" value="Unassembled WGS sequence"/>
</dbReference>
<organism evidence="2 3">
    <name type="scientific">Bagarius yarrelli</name>
    <name type="common">Goonch</name>
    <name type="synonym">Bagrus yarrelli</name>
    <dbReference type="NCBI Taxonomy" id="175774"/>
    <lineage>
        <taxon>Eukaryota</taxon>
        <taxon>Metazoa</taxon>
        <taxon>Chordata</taxon>
        <taxon>Craniata</taxon>
        <taxon>Vertebrata</taxon>
        <taxon>Euteleostomi</taxon>
        <taxon>Actinopterygii</taxon>
        <taxon>Neopterygii</taxon>
        <taxon>Teleostei</taxon>
        <taxon>Ostariophysi</taxon>
        <taxon>Siluriformes</taxon>
        <taxon>Sisoridae</taxon>
        <taxon>Sisorinae</taxon>
        <taxon>Bagarius</taxon>
    </lineage>
</organism>
<protein>
    <recommendedName>
        <fullName evidence="4">RPA-related protein RADX</fullName>
    </recommendedName>
</protein>
<feature type="compositionally biased region" description="Low complexity" evidence="1">
    <location>
        <begin position="561"/>
        <end position="575"/>
    </location>
</feature>
<proteinExistence type="predicted"/>
<evidence type="ECO:0000313" key="2">
    <source>
        <dbReference type="EMBL" id="TSR75241.1"/>
    </source>
</evidence>
<dbReference type="InterPro" id="IPR012340">
    <property type="entry name" value="NA-bd_OB-fold"/>
</dbReference>
<dbReference type="EMBL" id="VCAZ01000096">
    <property type="protein sequence ID" value="TSR75241.1"/>
    <property type="molecule type" value="Genomic_DNA"/>
</dbReference>
<reference evidence="2 3" key="1">
    <citation type="journal article" date="2019" name="Genome Biol. Evol.">
        <title>Whole-Genome Sequencing of the Giant Devil Catfish, Bagarius yarrelli.</title>
        <authorList>
            <person name="Jiang W."/>
            <person name="Lv Y."/>
            <person name="Cheng L."/>
            <person name="Yang K."/>
            <person name="Chao B."/>
            <person name="Wang X."/>
            <person name="Li Y."/>
            <person name="Pan X."/>
            <person name="You X."/>
            <person name="Zhang Y."/>
            <person name="Yang J."/>
            <person name="Li J."/>
            <person name="Zhang X."/>
            <person name="Liu S."/>
            <person name="Sun C."/>
            <person name="Yang J."/>
            <person name="Shi Q."/>
        </authorList>
    </citation>
    <scope>NUCLEOTIDE SEQUENCE [LARGE SCALE GENOMIC DNA]</scope>
    <source>
        <strain evidence="2">JWS20170419001</strain>
        <tissue evidence="2">Muscle</tissue>
    </source>
</reference>
<dbReference type="AlphaFoldDB" id="A0A556V1U7"/>
<dbReference type="OrthoDB" id="123282at2759"/>
<feature type="compositionally biased region" description="Polar residues" evidence="1">
    <location>
        <begin position="576"/>
        <end position="585"/>
    </location>
</feature>